<dbReference type="RefSeq" id="WP_250430450.1">
    <property type="nucleotide sequence ID" value="NZ_JALPRR010000003.1"/>
</dbReference>
<dbReference type="SUPFAM" id="SSF51735">
    <property type="entry name" value="NAD(P)-binding Rossmann-fold domains"/>
    <property type="match status" value="1"/>
</dbReference>
<evidence type="ECO:0000313" key="7">
    <source>
        <dbReference type="Proteomes" id="UP001597374"/>
    </source>
</evidence>
<comment type="caution">
    <text evidence="6">The sequence shown here is derived from an EMBL/GenBank/DDBJ whole genome shotgun (WGS) entry which is preliminary data.</text>
</comment>
<sequence>MAITLKPIEEQVIVITGASSGIGLTTAQAAAKRGAKLVLAARNEGALSEIVEQIKNEGGRAIYVVADVGNREDMHKIAEAAIRHFGGFDTWVNNAGVSIYGKLDEVNEEDSRRLFDTNFWGVVSGSLIASNFLKNKGGAIINIGSELSDLAIPLQGMYSASKHAVKGFTDALRMELMEDKAPVSVTLIKPAGIDTPYSEHAKNYTEHELTLPPPVYAPEEVANAILYAAEHPERDIYIGSASKAFSSTNKYAPGVIDWMNSKMMTKMQLKKKPARRKSDALHQHADGGRRYGNYEGHTMKTSLYTRATMHPVLTGAVVAAAGAAAIALLGKNSPLKNNKKHTRSVPPSGTGTIPGAATGPGPTTRTM</sequence>
<dbReference type="PROSITE" id="PS00061">
    <property type="entry name" value="ADH_SHORT"/>
    <property type="match status" value="1"/>
</dbReference>
<gene>
    <name evidence="6" type="ORF">ACFSKP_14665</name>
</gene>
<protein>
    <submittedName>
        <fullName evidence="6">SDR family oxidoreductase</fullName>
    </submittedName>
</protein>
<feature type="compositionally biased region" description="Low complexity" evidence="4">
    <location>
        <begin position="346"/>
        <end position="367"/>
    </location>
</feature>
<feature type="transmembrane region" description="Helical" evidence="5">
    <location>
        <begin position="309"/>
        <end position="330"/>
    </location>
</feature>
<dbReference type="InterPro" id="IPR020904">
    <property type="entry name" value="Sc_DH/Rdtase_CS"/>
</dbReference>
<keyword evidence="7" id="KW-1185">Reference proteome</keyword>
<dbReference type="CDD" id="cd05360">
    <property type="entry name" value="SDR_c3"/>
    <property type="match status" value="1"/>
</dbReference>
<reference evidence="7" key="1">
    <citation type="journal article" date="2019" name="Int. J. Syst. Evol. Microbiol.">
        <title>The Global Catalogue of Microorganisms (GCM) 10K type strain sequencing project: providing services to taxonomists for standard genome sequencing and annotation.</title>
        <authorList>
            <consortium name="The Broad Institute Genomics Platform"/>
            <consortium name="The Broad Institute Genome Sequencing Center for Infectious Disease"/>
            <person name="Wu L."/>
            <person name="Ma J."/>
        </authorList>
    </citation>
    <scope>NUCLEOTIDE SEQUENCE [LARGE SCALE GENOMIC DNA]</scope>
    <source>
        <strain evidence="7">CGMCC 4.1782</strain>
    </source>
</reference>
<evidence type="ECO:0000256" key="4">
    <source>
        <dbReference type="SAM" id="MobiDB-lite"/>
    </source>
</evidence>
<feature type="compositionally biased region" description="Basic and acidic residues" evidence="4">
    <location>
        <begin position="276"/>
        <end position="289"/>
    </location>
</feature>
<feature type="region of interest" description="Disordered" evidence="4">
    <location>
        <begin position="334"/>
        <end position="367"/>
    </location>
</feature>
<keyword evidence="5" id="KW-0812">Transmembrane</keyword>
<comment type="similarity">
    <text evidence="1 3">Belongs to the short-chain dehydrogenases/reductases (SDR) family.</text>
</comment>
<keyword evidence="2" id="KW-0560">Oxidoreductase</keyword>
<evidence type="ECO:0000256" key="3">
    <source>
        <dbReference type="RuleBase" id="RU000363"/>
    </source>
</evidence>
<dbReference type="PRINTS" id="PR00081">
    <property type="entry name" value="GDHRDH"/>
</dbReference>
<accession>A0ABW5CZL4</accession>
<organism evidence="6 7">
    <name type="scientific">Pontibacter ruber</name>
    <dbReference type="NCBI Taxonomy" id="1343895"/>
    <lineage>
        <taxon>Bacteria</taxon>
        <taxon>Pseudomonadati</taxon>
        <taxon>Bacteroidota</taxon>
        <taxon>Cytophagia</taxon>
        <taxon>Cytophagales</taxon>
        <taxon>Hymenobacteraceae</taxon>
        <taxon>Pontibacter</taxon>
    </lineage>
</organism>
<dbReference type="NCBIfam" id="NF005495">
    <property type="entry name" value="PRK07109.1"/>
    <property type="match status" value="1"/>
</dbReference>
<evidence type="ECO:0000256" key="5">
    <source>
        <dbReference type="SAM" id="Phobius"/>
    </source>
</evidence>
<feature type="region of interest" description="Disordered" evidence="4">
    <location>
        <begin position="271"/>
        <end position="293"/>
    </location>
</feature>
<dbReference type="EMBL" id="JBHUIM010000002">
    <property type="protein sequence ID" value="MFD2247508.1"/>
    <property type="molecule type" value="Genomic_DNA"/>
</dbReference>
<keyword evidence="5" id="KW-1133">Transmembrane helix</keyword>
<dbReference type="InterPro" id="IPR002347">
    <property type="entry name" value="SDR_fam"/>
</dbReference>
<evidence type="ECO:0000313" key="6">
    <source>
        <dbReference type="EMBL" id="MFD2247508.1"/>
    </source>
</evidence>
<dbReference type="PANTHER" id="PTHR44196">
    <property type="entry name" value="DEHYDROGENASE/REDUCTASE SDR FAMILY MEMBER 7B"/>
    <property type="match status" value="1"/>
</dbReference>
<dbReference type="Pfam" id="PF00106">
    <property type="entry name" value="adh_short"/>
    <property type="match status" value="1"/>
</dbReference>
<keyword evidence="5" id="KW-0472">Membrane</keyword>
<dbReference type="Proteomes" id="UP001597374">
    <property type="component" value="Unassembled WGS sequence"/>
</dbReference>
<dbReference type="Gene3D" id="3.40.50.720">
    <property type="entry name" value="NAD(P)-binding Rossmann-like Domain"/>
    <property type="match status" value="1"/>
</dbReference>
<name>A0ABW5CZL4_9BACT</name>
<evidence type="ECO:0000256" key="1">
    <source>
        <dbReference type="ARBA" id="ARBA00006484"/>
    </source>
</evidence>
<evidence type="ECO:0000256" key="2">
    <source>
        <dbReference type="ARBA" id="ARBA00023002"/>
    </source>
</evidence>
<dbReference type="InterPro" id="IPR036291">
    <property type="entry name" value="NAD(P)-bd_dom_sf"/>
</dbReference>
<proteinExistence type="inferred from homology"/>
<dbReference type="PRINTS" id="PR00080">
    <property type="entry name" value="SDRFAMILY"/>
</dbReference>
<dbReference type="PANTHER" id="PTHR44196:SF1">
    <property type="entry name" value="DEHYDROGENASE_REDUCTASE SDR FAMILY MEMBER 7B"/>
    <property type="match status" value="1"/>
</dbReference>